<keyword evidence="5 13" id="KW-0812">Transmembrane</keyword>
<feature type="transmembrane region" description="Helical" evidence="13">
    <location>
        <begin position="186"/>
        <end position="208"/>
    </location>
</feature>
<feature type="transmembrane region" description="Helical" evidence="13">
    <location>
        <begin position="134"/>
        <end position="153"/>
    </location>
</feature>
<gene>
    <name evidence="16" type="ORF">C7451_11469</name>
</gene>
<dbReference type="Gene3D" id="3.50.50.100">
    <property type="match status" value="1"/>
</dbReference>
<evidence type="ECO:0000256" key="11">
    <source>
        <dbReference type="ARBA" id="ARBA00023136"/>
    </source>
</evidence>
<protein>
    <recommendedName>
        <fullName evidence="3">NADH:ubiquinone reductase (non-electrogenic)</fullName>
        <ecNumber evidence="3">1.6.5.9</ecNumber>
    </recommendedName>
</protein>
<comment type="catalytic activity">
    <reaction evidence="12">
        <text>a quinone + NADH + H(+) = a quinol + NAD(+)</text>
        <dbReference type="Rhea" id="RHEA:46160"/>
        <dbReference type="ChEBI" id="CHEBI:15378"/>
        <dbReference type="ChEBI" id="CHEBI:24646"/>
        <dbReference type="ChEBI" id="CHEBI:57540"/>
        <dbReference type="ChEBI" id="CHEBI:57945"/>
        <dbReference type="ChEBI" id="CHEBI:132124"/>
        <dbReference type="EC" id="1.6.5.9"/>
    </reaction>
</comment>
<dbReference type="PRINTS" id="PR00411">
    <property type="entry name" value="PNDRDTASEI"/>
</dbReference>
<name>A0A2V3UT14_9SPHN</name>
<dbReference type="EC" id="1.6.5.9" evidence="3"/>
<reference evidence="16 17" key="1">
    <citation type="submission" date="2018-05" db="EMBL/GenBank/DDBJ databases">
        <title>Genomic Encyclopedia of Type Strains, Phase IV (KMG-IV): sequencing the most valuable type-strain genomes for metagenomic binning, comparative biology and taxonomic classification.</title>
        <authorList>
            <person name="Goeker M."/>
        </authorList>
    </citation>
    <scope>NUCLEOTIDE SEQUENCE [LARGE SCALE GENOMIC DNA]</scope>
    <source>
        <strain evidence="16 17">DSM 3183</strain>
    </source>
</reference>
<evidence type="ECO:0000313" key="17">
    <source>
        <dbReference type="Proteomes" id="UP000248014"/>
    </source>
</evidence>
<feature type="transmembrane region" description="Helical" evidence="13">
    <location>
        <begin position="257"/>
        <end position="277"/>
    </location>
</feature>
<evidence type="ECO:0000256" key="13">
    <source>
        <dbReference type="SAM" id="Phobius"/>
    </source>
</evidence>
<keyword evidence="10" id="KW-0520">NAD</keyword>
<sequence length="723" mass="76221">MDAATVQGKVTGGQPRPLPLALRITLRVWLKLYAALIASARPVFDLAVRLIIVQGLLGSGLVKLMDWERALTLATQEYPVSFMSPPFAAALGLAIELGGAVLLALGLMTRGAAIAVGALMLVAQLGYLPTDTQLFVIALMGWYAVRGAGALSLDRLLARGLKGSAVPLAAPLIGLGDALGRHAAPWYLAGLRLWLALTLAVQAGWLALPEPQVLLPLDSFAALPSASAGLYALLMLAGFAMPLVSLLAILGLQGAMLMGYGAGLPLLAMATLALFIAHGSGRASIDAAIAAWLQANVLRDARPGMVPQDWPHVVIVGGGFGGLACALALRRLPVRITLIDRQNYHLFQPLLYQIATAALSPADVAIPIRQMFRADGNVRVLLGEVDRVDASARTIGFGGNALDYEYLVLATGATHSYFGRDEWAAFAPGLKRVEDAIAVRAALLGAFEKAESCGDPARARRLLTFVIIGAGPTGVELAGAIAELARHGLENEYRSIDPADARVILVQAANRILPAFPPELSAEAARSLERLGVEIRLDARVTGIEAERVWMGEEAIESETVLWAAGVAASPAGRWLGAATDPSGRVTVDPCLRVAGQPHVFVVGDAAASLGWAGKPVPGLAPAAKQAGQHVARLIGQELRGKPADAPFVYRHQGSLATIGRKSAIADFGWLRLHGAPAWWLWGAVHIGFLAGFRNRAAVIVNWLWSYATQRAGIRLITMGERG</sequence>
<evidence type="ECO:0000256" key="8">
    <source>
        <dbReference type="ARBA" id="ARBA00022989"/>
    </source>
</evidence>
<dbReference type="AlphaFoldDB" id="A0A2V3UT14"/>
<dbReference type="PANTHER" id="PTHR43706:SF47">
    <property type="entry name" value="EXTERNAL NADH-UBIQUINONE OXIDOREDUCTASE 1, MITOCHONDRIAL-RELATED"/>
    <property type="match status" value="1"/>
</dbReference>
<accession>A0A2V3UT14</accession>
<evidence type="ECO:0000256" key="3">
    <source>
        <dbReference type="ARBA" id="ARBA00012637"/>
    </source>
</evidence>
<dbReference type="Pfam" id="PF22366">
    <property type="entry name" value="NDH2_C"/>
    <property type="match status" value="1"/>
</dbReference>
<dbReference type="Pfam" id="PF07992">
    <property type="entry name" value="Pyr_redox_2"/>
    <property type="match status" value="1"/>
</dbReference>
<dbReference type="Proteomes" id="UP000248014">
    <property type="component" value="Unassembled WGS sequence"/>
</dbReference>
<feature type="transmembrane region" description="Helical" evidence="13">
    <location>
        <begin position="310"/>
        <end position="329"/>
    </location>
</feature>
<comment type="similarity">
    <text evidence="2">Belongs to the NADH dehydrogenase family.</text>
</comment>
<keyword evidence="9" id="KW-0560">Oxidoreductase</keyword>
<dbReference type="InterPro" id="IPR036188">
    <property type="entry name" value="FAD/NAD-bd_sf"/>
</dbReference>
<dbReference type="InterPro" id="IPR054585">
    <property type="entry name" value="NDH2-like_C"/>
</dbReference>
<feature type="domain" description="External alternative NADH-ubiquinone oxidoreductase-like C-terminal" evidence="15">
    <location>
        <begin position="652"/>
        <end position="707"/>
    </location>
</feature>
<evidence type="ECO:0000256" key="9">
    <source>
        <dbReference type="ARBA" id="ARBA00023002"/>
    </source>
</evidence>
<proteinExistence type="inferred from homology"/>
<comment type="subcellular location">
    <subcellularLocation>
        <location evidence="1">Membrane</location>
        <topology evidence="1">Multi-pass membrane protein</topology>
    </subcellularLocation>
</comment>
<keyword evidence="17" id="KW-1185">Reference proteome</keyword>
<dbReference type="PANTHER" id="PTHR43706">
    <property type="entry name" value="NADH DEHYDROGENASE"/>
    <property type="match status" value="1"/>
</dbReference>
<evidence type="ECO:0000256" key="6">
    <source>
        <dbReference type="ARBA" id="ARBA00022827"/>
    </source>
</evidence>
<dbReference type="Pfam" id="PF07681">
    <property type="entry name" value="DoxX"/>
    <property type="match status" value="1"/>
</dbReference>
<dbReference type="GO" id="GO:0050136">
    <property type="term" value="F:NADH dehydrogenase (quinone) (non-electrogenic) activity"/>
    <property type="evidence" value="ECO:0007669"/>
    <property type="project" value="UniProtKB-EC"/>
</dbReference>
<evidence type="ECO:0000256" key="1">
    <source>
        <dbReference type="ARBA" id="ARBA00004141"/>
    </source>
</evidence>
<evidence type="ECO:0000256" key="12">
    <source>
        <dbReference type="ARBA" id="ARBA00047599"/>
    </source>
</evidence>
<dbReference type="SUPFAM" id="SSF51905">
    <property type="entry name" value="FAD/NAD(P)-binding domain"/>
    <property type="match status" value="1"/>
</dbReference>
<dbReference type="RefSeq" id="WP_110299964.1">
    <property type="nucleotide sequence ID" value="NZ_QJJM01000014.1"/>
</dbReference>
<evidence type="ECO:0000256" key="7">
    <source>
        <dbReference type="ARBA" id="ARBA00022946"/>
    </source>
</evidence>
<evidence type="ECO:0000256" key="2">
    <source>
        <dbReference type="ARBA" id="ARBA00005272"/>
    </source>
</evidence>
<keyword evidence="8 13" id="KW-1133">Transmembrane helix</keyword>
<comment type="caution">
    <text evidence="16">The sequence shown here is derived from an EMBL/GenBank/DDBJ whole genome shotgun (WGS) entry which is preliminary data.</text>
</comment>
<keyword evidence="11 13" id="KW-0472">Membrane</keyword>
<keyword evidence="7" id="KW-0809">Transit peptide</keyword>
<evidence type="ECO:0000259" key="15">
    <source>
        <dbReference type="Pfam" id="PF22366"/>
    </source>
</evidence>
<keyword evidence="4" id="KW-0285">Flavoprotein</keyword>
<evidence type="ECO:0000256" key="5">
    <source>
        <dbReference type="ARBA" id="ARBA00022692"/>
    </source>
</evidence>
<feature type="transmembrane region" description="Helical" evidence="13">
    <location>
        <begin position="228"/>
        <end position="250"/>
    </location>
</feature>
<dbReference type="GO" id="GO:0016020">
    <property type="term" value="C:membrane"/>
    <property type="evidence" value="ECO:0007669"/>
    <property type="project" value="UniProtKB-SubCell"/>
</dbReference>
<evidence type="ECO:0000313" key="16">
    <source>
        <dbReference type="EMBL" id="PXW70093.1"/>
    </source>
</evidence>
<dbReference type="EMBL" id="QJJM01000014">
    <property type="protein sequence ID" value="PXW70093.1"/>
    <property type="molecule type" value="Genomic_DNA"/>
</dbReference>
<dbReference type="PRINTS" id="PR00368">
    <property type="entry name" value="FADPNR"/>
</dbReference>
<evidence type="ECO:0000259" key="14">
    <source>
        <dbReference type="Pfam" id="PF07992"/>
    </source>
</evidence>
<dbReference type="InterPro" id="IPR023753">
    <property type="entry name" value="FAD/NAD-binding_dom"/>
</dbReference>
<evidence type="ECO:0000256" key="10">
    <source>
        <dbReference type="ARBA" id="ARBA00023027"/>
    </source>
</evidence>
<organism evidence="16 17">
    <name type="scientific">Blastomonas natatoria</name>
    <dbReference type="NCBI Taxonomy" id="34015"/>
    <lineage>
        <taxon>Bacteria</taxon>
        <taxon>Pseudomonadati</taxon>
        <taxon>Pseudomonadota</taxon>
        <taxon>Alphaproteobacteria</taxon>
        <taxon>Sphingomonadales</taxon>
        <taxon>Sphingomonadaceae</taxon>
        <taxon>Blastomonas</taxon>
    </lineage>
</organism>
<dbReference type="InterPro" id="IPR032808">
    <property type="entry name" value="DoxX"/>
</dbReference>
<dbReference type="InterPro" id="IPR045024">
    <property type="entry name" value="NDH-2"/>
</dbReference>
<feature type="domain" description="FAD/NAD(P)-binding" evidence="14">
    <location>
        <begin position="312"/>
        <end position="628"/>
    </location>
</feature>
<keyword evidence="6" id="KW-0274">FAD</keyword>
<evidence type="ECO:0000256" key="4">
    <source>
        <dbReference type="ARBA" id="ARBA00022630"/>
    </source>
</evidence>
<dbReference type="OrthoDB" id="9781621at2"/>